<accession>A0A6G1CV11</accession>
<reference evidence="2 3" key="1">
    <citation type="submission" date="2019-11" db="EMBL/GenBank/DDBJ databases">
        <title>Whole genome sequence of Oryza granulata.</title>
        <authorList>
            <person name="Li W."/>
        </authorList>
    </citation>
    <scope>NUCLEOTIDE SEQUENCE [LARGE SCALE GENOMIC DNA]</scope>
    <source>
        <strain evidence="3">cv. Menghai</strain>
        <tissue evidence="2">Leaf</tissue>
    </source>
</reference>
<protein>
    <submittedName>
        <fullName evidence="2">Uncharacterized protein</fullName>
    </submittedName>
</protein>
<name>A0A6G1CV11_9ORYZ</name>
<evidence type="ECO:0000313" key="3">
    <source>
        <dbReference type="Proteomes" id="UP000479710"/>
    </source>
</evidence>
<proteinExistence type="predicted"/>
<dbReference type="Proteomes" id="UP000479710">
    <property type="component" value="Unassembled WGS sequence"/>
</dbReference>
<keyword evidence="3" id="KW-1185">Reference proteome</keyword>
<organism evidence="2 3">
    <name type="scientific">Oryza meyeriana var. granulata</name>
    <dbReference type="NCBI Taxonomy" id="110450"/>
    <lineage>
        <taxon>Eukaryota</taxon>
        <taxon>Viridiplantae</taxon>
        <taxon>Streptophyta</taxon>
        <taxon>Embryophyta</taxon>
        <taxon>Tracheophyta</taxon>
        <taxon>Spermatophyta</taxon>
        <taxon>Magnoliopsida</taxon>
        <taxon>Liliopsida</taxon>
        <taxon>Poales</taxon>
        <taxon>Poaceae</taxon>
        <taxon>BOP clade</taxon>
        <taxon>Oryzoideae</taxon>
        <taxon>Oryzeae</taxon>
        <taxon>Oryzinae</taxon>
        <taxon>Oryza</taxon>
        <taxon>Oryza meyeriana</taxon>
    </lineage>
</organism>
<gene>
    <name evidence="2" type="ORF">E2562_030058</name>
</gene>
<evidence type="ECO:0000256" key="1">
    <source>
        <dbReference type="SAM" id="MobiDB-lite"/>
    </source>
</evidence>
<sequence>MARLGGSGVSGTWETSLRDGARRGLAGGGDGESLQKESCSPDLEENRVGGAGDGQEAAEGRGGGDWGLRRSMGGAG</sequence>
<evidence type="ECO:0000313" key="2">
    <source>
        <dbReference type="EMBL" id="KAF0903912.1"/>
    </source>
</evidence>
<comment type="caution">
    <text evidence="2">The sequence shown here is derived from an EMBL/GenBank/DDBJ whole genome shotgun (WGS) entry which is preliminary data.</text>
</comment>
<dbReference type="EMBL" id="SPHZ02000008">
    <property type="protein sequence ID" value="KAF0903912.1"/>
    <property type="molecule type" value="Genomic_DNA"/>
</dbReference>
<feature type="region of interest" description="Disordered" evidence="1">
    <location>
        <begin position="1"/>
        <end position="76"/>
    </location>
</feature>
<dbReference type="AlphaFoldDB" id="A0A6G1CV11"/>